<proteinExistence type="predicted"/>
<feature type="compositionally biased region" description="Polar residues" evidence="1">
    <location>
        <begin position="27"/>
        <end position="38"/>
    </location>
</feature>
<gene>
    <name evidence="2" type="ORF">Tci_024075</name>
</gene>
<organism evidence="2">
    <name type="scientific">Tanacetum cinerariifolium</name>
    <name type="common">Dalmatian daisy</name>
    <name type="synonym">Chrysanthemum cinerariifolium</name>
    <dbReference type="NCBI Taxonomy" id="118510"/>
    <lineage>
        <taxon>Eukaryota</taxon>
        <taxon>Viridiplantae</taxon>
        <taxon>Streptophyta</taxon>
        <taxon>Embryophyta</taxon>
        <taxon>Tracheophyta</taxon>
        <taxon>Spermatophyta</taxon>
        <taxon>Magnoliopsida</taxon>
        <taxon>eudicotyledons</taxon>
        <taxon>Gunneridae</taxon>
        <taxon>Pentapetalae</taxon>
        <taxon>asterids</taxon>
        <taxon>campanulids</taxon>
        <taxon>Asterales</taxon>
        <taxon>Asteraceae</taxon>
        <taxon>Asteroideae</taxon>
        <taxon>Anthemideae</taxon>
        <taxon>Anthemidinae</taxon>
        <taxon>Tanacetum</taxon>
    </lineage>
</organism>
<evidence type="ECO:0000313" key="2">
    <source>
        <dbReference type="EMBL" id="GEU52097.1"/>
    </source>
</evidence>
<dbReference type="PANTHER" id="PTHR33067">
    <property type="entry name" value="RNA-DIRECTED DNA POLYMERASE-RELATED"/>
    <property type="match status" value="1"/>
</dbReference>
<protein>
    <recommendedName>
        <fullName evidence="3">Reverse transcriptase domain-containing protein</fullName>
    </recommendedName>
</protein>
<dbReference type="Gene3D" id="2.40.70.10">
    <property type="entry name" value="Acid Proteases"/>
    <property type="match status" value="1"/>
</dbReference>
<sequence>MIGQELSAEPPPPAETPPAEPPMVWSDYSNRPTTTFEPGSNIRRKEILKDLKGDDKLRYDSDIKAVNILLLGLPVDIYTLINHYQIAKFTSKPGESIHSYYRRFAKLINDMNMILMTMTPMQIHTKFVNHLRPEGSRLITAAKQARNLHKTKKRKCQLGVGHLLKGRHTRDDRATPLILTEAVPLLMGLVYSPEPSILMEVARKGRPRMIGTVSSPSISNTTKSTRKMNLSIFTSKLMLAPRSARAFFTDKDPIRHGRVKLPGSPSFWDKFLWMAVDHSSLSFTDEAAFLSFSLCERISFRTFDSFGIRIIASKTGSLEGKGTLNDLEGWYKVGDSKSPGLYVVRASPTFEFSPLIVVLALSAEGGDANHIRTLGDYSKPSHKGYRNTIKLPVGNNVVPLRSDTIRKIHHQMGGSYYSFPCSIISIGKDRNTPQRYPDVSTTLRRISLRSMDSFQGLTPKSPSLWHPSLASDLNFYDHVPFHLKCKIDCAVGGEKERNDNDDMEADGGINRTHTEMQLKEAEKETEAVNETKNKPIKRDEGEETAKASSSQPVGYLKHRINEKLIEGLVDIHRRPKMHERPSRPRIQHYVMPLSTYMKLADERPAETDIRLFLASHSYIYPLGIAEDMLVDVVGYVYHVDFVILDIKKDEKRPFILGTPFLTTAKAVIKFDKGTITLRSEKSKISFHRIPESLCKVEKGTKNDIELIALTMTMNRLVLEWEEKIKLHQEKEIKFDQWRSKNFINKHPALVKVKNIMDDKG</sequence>
<feature type="compositionally biased region" description="Pro residues" evidence="1">
    <location>
        <begin position="9"/>
        <end position="21"/>
    </location>
</feature>
<name>A0A6L2KU02_TANCI</name>
<feature type="region of interest" description="Disordered" evidence="1">
    <location>
        <begin position="1"/>
        <end position="40"/>
    </location>
</feature>
<feature type="region of interest" description="Disordered" evidence="1">
    <location>
        <begin position="494"/>
        <end position="513"/>
    </location>
</feature>
<comment type="caution">
    <text evidence="2">The sequence shown here is derived from an EMBL/GenBank/DDBJ whole genome shotgun (WGS) entry which is preliminary data.</text>
</comment>
<evidence type="ECO:0008006" key="3">
    <source>
        <dbReference type="Google" id="ProtNLM"/>
    </source>
</evidence>
<accession>A0A6L2KU02</accession>
<dbReference type="EMBL" id="BKCJ010002965">
    <property type="protein sequence ID" value="GEU52097.1"/>
    <property type="molecule type" value="Genomic_DNA"/>
</dbReference>
<dbReference type="InterPro" id="IPR021109">
    <property type="entry name" value="Peptidase_aspartic_dom_sf"/>
</dbReference>
<evidence type="ECO:0000256" key="1">
    <source>
        <dbReference type="SAM" id="MobiDB-lite"/>
    </source>
</evidence>
<feature type="compositionally biased region" description="Basic and acidic residues" evidence="1">
    <location>
        <begin position="519"/>
        <end position="545"/>
    </location>
</feature>
<dbReference type="AlphaFoldDB" id="A0A6L2KU02"/>
<reference evidence="2" key="1">
    <citation type="journal article" date="2019" name="Sci. Rep.">
        <title>Draft genome of Tanacetum cinerariifolium, the natural source of mosquito coil.</title>
        <authorList>
            <person name="Yamashiro T."/>
            <person name="Shiraishi A."/>
            <person name="Satake H."/>
            <person name="Nakayama K."/>
        </authorList>
    </citation>
    <scope>NUCLEOTIDE SEQUENCE</scope>
</reference>
<feature type="region of interest" description="Disordered" evidence="1">
    <location>
        <begin position="519"/>
        <end position="552"/>
    </location>
</feature>